<evidence type="ECO:0000256" key="1">
    <source>
        <dbReference type="SAM" id="MobiDB-lite"/>
    </source>
</evidence>
<proteinExistence type="predicted"/>
<dbReference type="EMBL" id="KZ678139">
    <property type="protein sequence ID" value="PSN63698.1"/>
    <property type="molecule type" value="Genomic_DNA"/>
</dbReference>
<keyword evidence="4" id="KW-1185">Reference proteome</keyword>
<feature type="transmembrane region" description="Helical" evidence="2">
    <location>
        <begin position="141"/>
        <end position="160"/>
    </location>
</feature>
<keyword evidence="2" id="KW-1133">Transmembrane helix</keyword>
<reference evidence="3 4" key="1">
    <citation type="journal article" date="2018" name="Front. Microbiol.">
        <title>Genome-Wide Analysis of Corynespora cassiicola Leaf Fall Disease Putative Effectors.</title>
        <authorList>
            <person name="Lopez D."/>
            <person name="Ribeiro S."/>
            <person name="Label P."/>
            <person name="Fumanal B."/>
            <person name="Venisse J.S."/>
            <person name="Kohler A."/>
            <person name="de Oliveira R.R."/>
            <person name="Labutti K."/>
            <person name="Lipzen A."/>
            <person name="Lail K."/>
            <person name="Bauer D."/>
            <person name="Ohm R.A."/>
            <person name="Barry K.W."/>
            <person name="Spatafora J."/>
            <person name="Grigoriev I.V."/>
            <person name="Martin F.M."/>
            <person name="Pujade-Renaud V."/>
        </authorList>
    </citation>
    <scope>NUCLEOTIDE SEQUENCE [LARGE SCALE GENOMIC DNA]</scope>
    <source>
        <strain evidence="3 4">Philippines</strain>
    </source>
</reference>
<evidence type="ECO:0000313" key="4">
    <source>
        <dbReference type="Proteomes" id="UP000240883"/>
    </source>
</evidence>
<organism evidence="3 4">
    <name type="scientific">Corynespora cassiicola Philippines</name>
    <dbReference type="NCBI Taxonomy" id="1448308"/>
    <lineage>
        <taxon>Eukaryota</taxon>
        <taxon>Fungi</taxon>
        <taxon>Dikarya</taxon>
        <taxon>Ascomycota</taxon>
        <taxon>Pezizomycotina</taxon>
        <taxon>Dothideomycetes</taxon>
        <taxon>Pleosporomycetidae</taxon>
        <taxon>Pleosporales</taxon>
        <taxon>Corynesporascaceae</taxon>
        <taxon>Corynespora</taxon>
    </lineage>
</organism>
<keyword evidence="2" id="KW-0472">Membrane</keyword>
<evidence type="ECO:0000256" key="2">
    <source>
        <dbReference type="SAM" id="Phobius"/>
    </source>
</evidence>
<protein>
    <submittedName>
        <fullName evidence="3">Uncharacterized protein</fullName>
    </submittedName>
</protein>
<feature type="transmembrane region" description="Helical" evidence="2">
    <location>
        <begin position="111"/>
        <end position="129"/>
    </location>
</feature>
<keyword evidence="2" id="KW-0812">Transmembrane</keyword>
<evidence type="ECO:0000313" key="3">
    <source>
        <dbReference type="EMBL" id="PSN63698.1"/>
    </source>
</evidence>
<accession>A0A2T2NF77</accession>
<name>A0A2T2NF77_CORCC</name>
<sequence length="203" mass="22898">MKPKDLLLQPGGDFHSPRITRSYIVSYLKQYRLYHWRAASHGKLPDNVPKASPTDIPTDGDYDPDRLEEDDELMMARLRKAQVSLKIELSKLKSDLKRWGAALTASRKKTWARTGIVSLIAGMILAVIFDPPHRGTHIPGLLQWLVPLVPVSIGVFSIAAKENQISRIAAAEARLDDLEKRISSLYPITSLHIEWIGSEKWII</sequence>
<dbReference type="Proteomes" id="UP000240883">
    <property type="component" value="Unassembled WGS sequence"/>
</dbReference>
<gene>
    <name evidence="3" type="ORF">BS50DRAFT_678943</name>
</gene>
<dbReference type="OrthoDB" id="5102396at2759"/>
<dbReference type="AlphaFoldDB" id="A0A2T2NF77"/>
<feature type="region of interest" description="Disordered" evidence="1">
    <location>
        <begin position="44"/>
        <end position="64"/>
    </location>
</feature>